<organism evidence="2 3">
    <name type="scientific">Microbacterium marmarense</name>
    <dbReference type="NCBI Taxonomy" id="3122051"/>
    <lineage>
        <taxon>Bacteria</taxon>
        <taxon>Bacillati</taxon>
        <taxon>Actinomycetota</taxon>
        <taxon>Actinomycetes</taxon>
        <taxon>Micrococcales</taxon>
        <taxon>Microbacteriaceae</taxon>
        <taxon>Microbacterium</taxon>
    </lineage>
</organism>
<dbReference type="Proteomes" id="UP001368654">
    <property type="component" value="Unassembled WGS sequence"/>
</dbReference>
<dbReference type="RefSeq" id="WP_337338280.1">
    <property type="nucleotide sequence ID" value="NZ_JBBDGL010000002.1"/>
</dbReference>
<gene>
    <name evidence="2" type="ORF">WDU96_09725</name>
</gene>
<name>A0ABU8LX76_9MICO</name>
<feature type="region of interest" description="Disordered" evidence="1">
    <location>
        <begin position="29"/>
        <end position="65"/>
    </location>
</feature>
<evidence type="ECO:0000313" key="2">
    <source>
        <dbReference type="EMBL" id="MEJ1155870.1"/>
    </source>
</evidence>
<accession>A0ABU8LX76</accession>
<reference evidence="2 3" key="1">
    <citation type="submission" date="2024-02" db="EMBL/GenBank/DDBJ databases">
        <authorList>
            <person name="Saticioglu I.B."/>
        </authorList>
    </citation>
    <scope>NUCLEOTIDE SEQUENCE [LARGE SCALE GENOMIC DNA]</scope>
    <source>
        <strain evidence="2 3">Mu-86</strain>
    </source>
</reference>
<protein>
    <submittedName>
        <fullName evidence="2">Uncharacterized protein</fullName>
    </submittedName>
</protein>
<comment type="caution">
    <text evidence="2">The sequence shown here is derived from an EMBL/GenBank/DDBJ whole genome shotgun (WGS) entry which is preliminary data.</text>
</comment>
<dbReference type="EMBL" id="JBBDGL010000002">
    <property type="protein sequence ID" value="MEJ1155870.1"/>
    <property type="molecule type" value="Genomic_DNA"/>
</dbReference>
<sequence>MTSTPDASAPDGADLAELRKEIDELKAIPEEELVNPTPASLTDREPTPHATDAIGSEDWDANTEG</sequence>
<evidence type="ECO:0000313" key="3">
    <source>
        <dbReference type="Proteomes" id="UP001368654"/>
    </source>
</evidence>
<keyword evidence="3" id="KW-1185">Reference proteome</keyword>
<evidence type="ECO:0000256" key="1">
    <source>
        <dbReference type="SAM" id="MobiDB-lite"/>
    </source>
</evidence>
<feature type="compositionally biased region" description="Acidic residues" evidence="1">
    <location>
        <begin position="55"/>
        <end position="65"/>
    </location>
</feature>
<proteinExistence type="predicted"/>